<dbReference type="PROSITE" id="PS50878">
    <property type="entry name" value="RT_POL"/>
    <property type="match status" value="1"/>
</dbReference>
<dbReference type="InterPro" id="IPR000477">
    <property type="entry name" value="RT_dom"/>
</dbReference>
<reference evidence="1" key="1">
    <citation type="submission" date="2020-04" db="EMBL/GenBank/DDBJ databases">
        <authorList>
            <person name="Alioto T."/>
            <person name="Alioto T."/>
            <person name="Gomez Garrido J."/>
        </authorList>
    </citation>
    <scope>NUCLEOTIDE SEQUENCE</scope>
    <source>
        <strain evidence="1">A484AB</strain>
    </source>
</reference>
<evidence type="ECO:0000313" key="2">
    <source>
        <dbReference type="Proteomes" id="UP001152795"/>
    </source>
</evidence>
<proteinExistence type="predicted"/>
<comment type="caution">
    <text evidence="1">The sequence shown here is derived from an EMBL/GenBank/DDBJ whole genome shotgun (WGS) entry which is preliminary data.</text>
</comment>
<dbReference type="CDD" id="cd01650">
    <property type="entry name" value="RT_nLTR_like"/>
    <property type="match status" value="1"/>
</dbReference>
<dbReference type="PANTHER" id="PTHR33332">
    <property type="entry name" value="REVERSE TRANSCRIPTASE DOMAIN-CONTAINING PROTEIN"/>
    <property type="match status" value="1"/>
</dbReference>
<dbReference type="OrthoDB" id="410381at2759"/>
<dbReference type="Gene3D" id="3.60.10.10">
    <property type="entry name" value="Endonuclease/exonuclease/phosphatase"/>
    <property type="match status" value="1"/>
</dbReference>
<dbReference type="Pfam" id="PF00078">
    <property type="entry name" value="RVT_1"/>
    <property type="match status" value="1"/>
</dbReference>
<name>A0A6S7LQQ7_PARCT</name>
<dbReference type="EMBL" id="CACRXK020024188">
    <property type="protein sequence ID" value="CAB4038419.1"/>
    <property type="molecule type" value="Genomic_DNA"/>
</dbReference>
<gene>
    <name evidence="1" type="ORF">PACLA_8A085743</name>
</gene>
<dbReference type="InterPro" id="IPR043502">
    <property type="entry name" value="DNA/RNA_pol_sf"/>
</dbReference>
<keyword evidence="2" id="KW-1185">Reference proteome</keyword>
<dbReference type="SUPFAM" id="SSF56672">
    <property type="entry name" value="DNA/RNA polymerases"/>
    <property type="match status" value="1"/>
</dbReference>
<dbReference type="Proteomes" id="UP001152795">
    <property type="component" value="Unassembled WGS sequence"/>
</dbReference>
<dbReference type="AlphaFoldDB" id="A0A6S7LQQ7"/>
<organism evidence="1 2">
    <name type="scientific">Paramuricea clavata</name>
    <name type="common">Red gorgonian</name>
    <name type="synonym">Violescent sea-whip</name>
    <dbReference type="NCBI Taxonomy" id="317549"/>
    <lineage>
        <taxon>Eukaryota</taxon>
        <taxon>Metazoa</taxon>
        <taxon>Cnidaria</taxon>
        <taxon>Anthozoa</taxon>
        <taxon>Octocorallia</taxon>
        <taxon>Malacalcyonacea</taxon>
        <taxon>Plexauridae</taxon>
        <taxon>Paramuricea</taxon>
    </lineage>
</organism>
<evidence type="ECO:0000313" key="1">
    <source>
        <dbReference type="EMBL" id="CAB4038419.1"/>
    </source>
</evidence>
<accession>A0A6S7LQQ7</accession>
<protein>
    <submittedName>
        <fullName evidence="1">Uncharacterized protein</fullName>
    </submittedName>
</protein>
<dbReference type="InterPro" id="IPR036691">
    <property type="entry name" value="Endo/exonu/phosph_ase_sf"/>
</dbReference>
<sequence length="356" mass="39371">MSRHIAFWLSSLILVLFLFIVLNSCNSWNVVTPDASLVISMGADIASYPKRNCGCPRKSNHPNISPSFKVRAGIKLLNAGLCAYSLVLLAGDVSRNPGPANISQDSQNFSDIGFPSNRGLKIAHLNVRSITNKIDSLRLLFLNNPFDVLTISETWLTKNISDPELNIQGYSFVRNDRKSKKGAVWKCGKVTALFKSGDRCNANNYRPITILPTASKILERAVHSQVYSYLLRENILTPKQFGFRPKLSTAIAPTYFTDNILDNLDKVTSIGLEQSSTQPVHVGVPQGSILGPLLFLIYVNEIPSTVNSCDISLYADDTVLFCSAKTTIELEQKLNSDLQNLSRWFGANRLTINSSK</sequence>
<dbReference type="SUPFAM" id="SSF56219">
    <property type="entry name" value="DNase I-like"/>
    <property type="match status" value="1"/>
</dbReference>